<keyword evidence="1" id="KW-1133">Transmembrane helix</keyword>
<dbReference type="Proteomes" id="UP000546200">
    <property type="component" value="Unassembled WGS sequence"/>
</dbReference>
<dbReference type="AlphaFoldDB" id="A0A7W9BC98"/>
<feature type="transmembrane region" description="Helical" evidence="1">
    <location>
        <begin position="7"/>
        <end position="32"/>
    </location>
</feature>
<proteinExistence type="predicted"/>
<evidence type="ECO:0000313" key="2">
    <source>
        <dbReference type="EMBL" id="MBB5714481.1"/>
    </source>
</evidence>
<gene>
    <name evidence="2" type="ORF">FHS94_001312</name>
</gene>
<organism evidence="2 3">
    <name type="scientific">Sphingomonas aerophila</name>
    <dbReference type="NCBI Taxonomy" id="1344948"/>
    <lineage>
        <taxon>Bacteria</taxon>
        <taxon>Pseudomonadati</taxon>
        <taxon>Pseudomonadota</taxon>
        <taxon>Alphaproteobacteria</taxon>
        <taxon>Sphingomonadales</taxon>
        <taxon>Sphingomonadaceae</taxon>
        <taxon>Sphingomonas</taxon>
    </lineage>
</organism>
<sequence>MTGKAQYFDAIGVFVLWATTISAMVAIVVIILTKLD</sequence>
<accession>A0A7W9BC98</accession>
<name>A0A7W9BC98_9SPHN</name>
<dbReference type="EMBL" id="JACIJK010000003">
    <property type="protein sequence ID" value="MBB5714481.1"/>
    <property type="molecule type" value="Genomic_DNA"/>
</dbReference>
<keyword evidence="1" id="KW-0472">Membrane</keyword>
<evidence type="ECO:0000313" key="3">
    <source>
        <dbReference type="Proteomes" id="UP000546200"/>
    </source>
</evidence>
<comment type="caution">
    <text evidence="2">The sequence shown here is derived from an EMBL/GenBank/DDBJ whole genome shotgun (WGS) entry which is preliminary data.</text>
</comment>
<keyword evidence="3" id="KW-1185">Reference proteome</keyword>
<evidence type="ECO:0000256" key="1">
    <source>
        <dbReference type="SAM" id="Phobius"/>
    </source>
</evidence>
<reference evidence="2 3" key="1">
    <citation type="submission" date="2020-08" db="EMBL/GenBank/DDBJ databases">
        <title>Genomic Encyclopedia of Type Strains, Phase IV (KMG-IV): sequencing the most valuable type-strain genomes for metagenomic binning, comparative biology and taxonomic classification.</title>
        <authorList>
            <person name="Goeker M."/>
        </authorList>
    </citation>
    <scope>NUCLEOTIDE SEQUENCE [LARGE SCALE GENOMIC DNA]</scope>
    <source>
        <strain evidence="2 3">DSM 100044</strain>
    </source>
</reference>
<protein>
    <submittedName>
        <fullName evidence="2">Uncharacterized protein</fullName>
    </submittedName>
</protein>
<keyword evidence="1" id="KW-0812">Transmembrane</keyword>